<feature type="region of interest" description="Disordered" evidence="1">
    <location>
        <begin position="21"/>
        <end position="56"/>
    </location>
</feature>
<evidence type="ECO:0000313" key="3">
    <source>
        <dbReference type="Proteomes" id="UP000638648"/>
    </source>
</evidence>
<gene>
    <name evidence="2" type="ORF">HEB94_009462</name>
</gene>
<dbReference type="EMBL" id="JADBEM010000001">
    <property type="protein sequence ID" value="MBE1612614.1"/>
    <property type="molecule type" value="Genomic_DNA"/>
</dbReference>
<evidence type="ECO:0000313" key="2">
    <source>
        <dbReference type="EMBL" id="MBE1612614.1"/>
    </source>
</evidence>
<sequence>MGIEAGGQGAGVIGAVGGSGGVDGTGTGGTGTGGAGTGSTTPAVAAGDGGLLGFTC</sequence>
<feature type="compositionally biased region" description="Gly residues" evidence="1">
    <location>
        <begin position="47"/>
        <end position="56"/>
    </location>
</feature>
<dbReference type="Proteomes" id="UP000638648">
    <property type="component" value="Unassembled WGS sequence"/>
</dbReference>
<proteinExistence type="predicted"/>
<dbReference type="RefSeq" id="WP_345482988.1">
    <property type="nucleotide sequence ID" value="NZ_BAABJL010000159.1"/>
</dbReference>
<dbReference type="AlphaFoldDB" id="A0A927N5P8"/>
<comment type="caution">
    <text evidence="2">The sequence shown here is derived from an EMBL/GenBank/DDBJ whole genome shotgun (WGS) entry which is preliminary data.</text>
</comment>
<feature type="compositionally biased region" description="Gly residues" evidence="1">
    <location>
        <begin position="21"/>
        <end position="37"/>
    </location>
</feature>
<organism evidence="2 3">
    <name type="scientific">Actinopolymorpha pittospori</name>
    <dbReference type="NCBI Taxonomy" id="648752"/>
    <lineage>
        <taxon>Bacteria</taxon>
        <taxon>Bacillati</taxon>
        <taxon>Actinomycetota</taxon>
        <taxon>Actinomycetes</taxon>
        <taxon>Propionibacteriales</taxon>
        <taxon>Actinopolymorphaceae</taxon>
        <taxon>Actinopolymorpha</taxon>
    </lineage>
</organism>
<protein>
    <submittedName>
        <fullName evidence="2">Uncharacterized protein</fullName>
    </submittedName>
</protein>
<reference evidence="2" key="1">
    <citation type="submission" date="2020-10" db="EMBL/GenBank/DDBJ databases">
        <title>Sequencing the genomes of 1000 actinobacteria strains.</title>
        <authorList>
            <person name="Klenk H.-P."/>
        </authorList>
    </citation>
    <scope>NUCLEOTIDE SEQUENCE</scope>
    <source>
        <strain evidence="2">DSM 45354</strain>
    </source>
</reference>
<name>A0A927N5P8_9ACTN</name>
<evidence type="ECO:0000256" key="1">
    <source>
        <dbReference type="SAM" id="MobiDB-lite"/>
    </source>
</evidence>
<keyword evidence="3" id="KW-1185">Reference proteome</keyword>
<accession>A0A927N5P8</accession>